<sequence>MLKKLLHHYDYSFLVVMVLLVGFGLIMIYSAGSVWAGLFFEQPQPPSYFFLHQLMWVVAAMPAALVGLLLPYQAYRKLVKPLIIVSLFLLLMLFGLGNTVNNAQSWFHLGSFNIQPAELVKITVILYLASTFSNKQNAIADFKTSVLPPLIVVMIFFTLIAVQPDFGTAMILISISTIMVLCAGLRTKHLLFLGGFALLFVMIFYNKFLSSNQLGRFTAAYDPFSVADSTGRQLINSYIAIASGGLTGRGLGQSIEKTGFLPEPQTDFIISVIGEELGLLGILFVILCLAYLVLRGFVTAIRCKDVFGSLLAIGISSMLAIQTFVNLGAATGLLPITGVTLPFVSYGGSSLIMMIFSVCVLMNISAFVNMKRSNSKIEGKREIVKAKD</sequence>
<dbReference type="InterPro" id="IPR018365">
    <property type="entry name" value="Cell_cycle_FtsW-rel_CS"/>
</dbReference>
<evidence type="ECO:0000256" key="6">
    <source>
        <dbReference type="ARBA" id="ARBA00022984"/>
    </source>
</evidence>
<dbReference type="InterPro" id="IPR001182">
    <property type="entry name" value="FtsW/RodA"/>
</dbReference>
<organism evidence="18 19">
    <name type="scientific">Sporolactobacillus nakayamae</name>
    <dbReference type="NCBI Taxonomy" id="269670"/>
    <lineage>
        <taxon>Bacteria</taxon>
        <taxon>Bacillati</taxon>
        <taxon>Bacillota</taxon>
        <taxon>Bacilli</taxon>
        <taxon>Bacillales</taxon>
        <taxon>Sporolactobacillaceae</taxon>
        <taxon>Sporolactobacillus</taxon>
    </lineage>
</organism>
<evidence type="ECO:0000256" key="5">
    <source>
        <dbReference type="ARBA" id="ARBA00022960"/>
    </source>
</evidence>
<dbReference type="Proteomes" id="UP000198752">
    <property type="component" value="Unassembled WGS sequence"/>
</dbReference>
<keyword evidence="4 17" id="KW-0812">Transmembrane</keyword>
<dbReference type="GO" id="GO:0015648">
    <property type="term" value="F:lipid-linked peptidoglycan transporter activity"/>
    <property type="evidence" value="ECO:0007669"/>
    <property type="project" value="TreeGrafter"/>
</dbReference>
<evidence type="ECO:0000256" key="16">
    <source>
        <dbReference type="ARBA" id="ARBA00049966"/>
    </source>
</evidence>
<feature type="transmembrane region" description="Helical" evidence="17">
    <location>
        <begin position="166"/>
        <end position="183"/>
    </location>
</feature>
<evidence type="ECO:0000256" key="7">
    <source>
        <dbReference type="ARBA" id="ARBA00022989"/>
    </source>
</evidence>
<dbReference type="GO" id="GO:0051301">
    <property type="term" value="P:cell division"/>
    <property type="evidence" value="ECO:0007669"/>
    <property type="project" value="UniProtKB-KW"/>
</dbReference>
<name>A0A1I2RDC8_9BACL</name>
<gene>
    <name evidence="18" type="ORF">SAMN02982927_01563</name>
</gene>
<feature type="transmembrane region" description="Helical" evidence="17">
    <location>
        <begin position="82"/>
        <end position="100"/>
    </location>
</feature>
<accession>A0A1I2RDC8</accession>
<protein>
    <recommendedName>
        <fullName evidence="12">Probable peptidoglycan glycosyltransferase FtsW</fullName>
        <ecNumber evidence="14">2.4.99.28</ecNumber>
    </recommendedName>
    <alternativeName>
        <fullName evidence="13">Cell division protein FtsW</fullName>
    </alternativeName>
    <alternativeName>
        <fullName evidence="10">Cell wall polymerase</fullName>
    </alternativeName>
    <alternativeName>
        <fullName evidence="9">Peptidoglycan polymerase</fullName>
    </alternativeName>
</protein>
<dbReference type="PANTHER" id="PTHR30474:SF2">
    <property type="entry name" value="PEPTIDOGLYCAN GLYCOSYLTRANSFERASE FTSW-RELATED"/>
    <property type="match status" value="1"/>
</dbReference>
<keyword evidence="7 17" id="KW-1133">Transmembrane helix</keyword>
<dbReference type="EMBL" id="FOOY01000009">
    <property type="protein sequence ID" value="SFG38714.1"/>
    <property type="molecule type" value="Genomic_DNA"/>
</dbReference>
<evidence type="ECO:0000313" key="19">
    <source>
        <dbReference type="Proteomes" id="UP000198752"/>
    </source>
</evidence>
<evidence type="ECO:0000256" key="10">
    <source>
        <dbReference type="ARBA" id="ARBA00033270"/>
    </source>
</evidence>
<keyword evidence="6" id="KW-0573">Peptidoglycan synthesis</keyword>
<keyword evidence="2" id="KW-0328">Glycosyltransferase</keyword>
<dbReference type="AlphaFoldDB" id="A0A1I2RDC8"/>
<dbReference type="GO" id="GO:0009252">
    <property type="term" value="P:peptidoglycan biosynthetic process"/>
    <property type="evidence" value="ECO:0007669"/>
    <property type="project" value="UniProtKB-KW"/>
</dbReference>
<dbReference type="GO" id="GO:0032153">
    <property type="term" value="C:cell division site"/>
    <property type="evidence" value="ECO:0007669"/>
    <property type="project" value="TreeGrafter"/>
</dbReference>
<evidence type="ECO:0000256" key="13">
    <source>
        <dbReference type="ARBA" id="ARBA00041418"/>
    </source>
</evidence>
<comment type="subcellular location">
    <subcellularLocation>
        <location evidence="1">Membrane</location>
        <topology evidence="1">Multi-pass membrane protein</topology>
    </subcellularLocation>
</comment>
<dbReference type="EC" id="2.4.99.28" evidence="14"/>
<dbReference type="GO" id="GO:0008360">
    <property type="term" value="P:regulation of cell shape"/>
    <property type="evidence" value="ECO:0007669"/>
    <property type="project" value="UniProtKB-KW"/>
</dbReference>
<evidence type="ECO:0000256" key="15">
    <source>
        <dbReference type="ARBA" id="ARBA00049902"/>
    </source>
</evidence>
<comment type="function">
    <text evidence="16">Peptidoglycan polymerase that is essential for cell division.</text>
</comment>
<evidence type="ECO:0000256" key="17">
    <source>
        <dbReference type="SAM" id="Phobius"/>
    </source>
</evidence>
<dbReference type="PANTHER" id="PTHR30474">
    <property type="entry name" value="CELL CYCLE PROTEIN"/>
    <property type="match status" value="1"/>
</dbReference>
<dbReference type="STRING" id="269670.SAMN02982927_01563"/>
<feature type="transmembrane region" description="Helical" evidence="17">
    <location>
        <begin position="106"/>
        <end position="128"/>
    </location>
</feature>
<evidence type="ECO:0000256" key="1">
    <source>
        <dbReference type="ARBA" id="ARBA00004141"/>
    </source>
</evidence>
<evidence type="ECO:0000256" key="14">
    <source>
        <dbReference type="ARBA" id="ARBA00044770"/>
    </source>
</evidence>
<evidence type="ECO:0000256" key="9">
    <source>
        <dbReference type="ARBA" id="ARBA00032370"/>
    </source>
</evidence>
<evidence type="ECO:0000256" key="11">
    <source>
        <dbReference type="ARBA" id="ARBA00038053"/>
    </source>
</evidence>
<evidence type="ECO:0000256" key="4">
    <source>
        <dbReference type="ARBA" id="ARBA00022692"/>
    </source>
</evidence>
<keyword evidence="5" id="KW-0133">Cell shape</keyword>
<evidence type="ECO:0000256" key="2">
    <source>
        <dbReference type="ARBA" id="ARBA00022676"/>
    </source>
</evidence>
<feature type="transmembrane region" description="Helical" evidence="17">
    <location>
        <begin position="140"/>
        <end position="160"/>
    </location>
</feature>
<keyword evidence="19" id="KW-1185">Reference proteome</keyword>
<dbReference type="OrthoDB" id="9768187at2"/>
<dbReference type="PROSITE" id="PS00428">
    <property type="entry name" value="FTSW_RODA_SPOVE"/>
    <property type="match status" value="1"/>
</dbReference>
<dbReference type="RefSeq" id="WP_093671835.1">
    <property type="nucleotide sequence ID" value="NZ_FOOY01000009.1"/>
</dbReference>
<feature type="transmembrane region" description="Helical" evidence="17">
    <location>
        <begin position="345"/>
        <end position="368"/>
    </location>
</feature>
<comment type="similarity">
    <text evidence="11">Belongs to the SEDS family. FtsW subfamily.</text>
</comment>
<feature type="transmembrane region" description="Helical" evidence="17">
    <location>
        <begin position="190"/>
        <end position="208"/>
    </location>
</feature>
<dbReference type="Pfam" id="PF01098">
    <property type="entry name" value="FTSW_RODA_SPOVE"/>
    <property type="match status" value="1"/>
</dbReference>
<dbReference type="GO" id="GO:0008955">
    <property type="term" value="F:peptidoglycan glycosyltransferase activity"/>
    <property type="evidence" value="ECO:0007669"/>
    <property type="project" value="UniProtKB-EC"/>
</dbReference>
<feature type="transmembrane region" description="Helical" evidence="17">
    <location>
        <begin position="268"/>
        <end position="294"/>
    </location>
</feature>
<keyword evidence="18" id="KW-0131">Cell cycle</keyword>
<evidence type="ECO:0000256" key="3">
    <source>
        <dbReference type="ARBA" id="ARBA00022679"/>
    </source>
</evidence>
<keyword evidence="3" id="KW-0808">Transferase</keyword>
<evidence type="ECO:0000256" key="12">
    <source>
        <dbReference type="ARBA" id="ARBA00041185"/>
    </source>
</evidence>
<feature type="transmembrane region" description="Helical" evidence="17">
    <location>
        <begin position="12"/>
        <end position="38"/>
    </location>
</feature>
<comment type="catalytic activity">
    <reaction evidence="15">
        <text>[GlcNAc-(1-&gt;4)-Mur2Ac(oyl-L-Ala-gamma-D-Glu-L-Lys-D-Ala-D-Ala)](n)-di-trans,octa-cis-undecaprenyl diphosphate + beta-D-GlcNAc-(1-&gt;4)-Mur2Ac(oyl-L-Ala-gamma-D-Glu-L-Lys-D-Ala-D-Ala)-di-trans,octa-cis-undecaprenyl diphosphate = [GlcNAc-(1-&gt;4)-Mur2Ac(oyl-L-Ala-gamma-D-Glu-L-Lys-D-Ala-D-Ala)](n+1)-di-trans,octa-cis-undecaprenyl diphosphate + di-trans,octa-cis-undecaprenyl diphosphate + H(+)</text>
        <dbReference type="Rhea" id="RHEA:23708"/>
        <dbReference type="Rhea" id="RHEA-COMP:9602"/>
        <dbReference type="Rhea" id="RHEA-COMP:9603"/>
        <dbReference type="ChEBI" id="CHEBI:15378"/>
        <dbReference type="ChEBI" id="CHEBI:58405"/>
        <dbReference type="ChEBI" id="CHEBI:60033"/>
        <dbReference type="ChEBI" id="CHEBI:78435"/>
        <dbReference type="EC" id="2.4.99.28"/>
    </reaction>
</comment>
<keyword evidence="18" id="KW-0132">Cell division</keyword>
<dbReference type="GO" id="GO:0005886">
    <property type="term" value="C:plasma membrane"/>
    <property type="evidence" value="ECO:0007669"/>
    <property type="project" value="TreeGrafter"/>
</dbReference>
<evidence type="ECO:0000256" key="8">
    <source>
        <dbReference type="ARBA" id="ARBA00023136"/>
    </source>
</evidence>
<keyword evidence="8 17" id="KW-0472">Membrane</keyword>
<proteinExistence type="inferred from homology"/>
<feature type="transmembrane region" description="Helical" evidence="17">
    <location>
        <begin position="50"/>
        <end position="70"/>
    </location>
</feature>
<evidence type="ECO:0000313" key="18">
    <source>
        <dbReference type="EMBL" id="SFG38714.1"/>
    </source>
</evidence>
<feature type="transmembrane region" description="Helical" evidence="17">
    <location>
        <begin position="306"/>
        <end position="325"/>
    </location>
</feature>
<reference evidence="19" key="1">
    <citation type="submission" date="2016-10" db="EMBL/GenBank/DDBJ databases">
        <authorList>
            <person name="Varghese N."/>
            <person name="Submissions S."/>
        </authorList>
    </citation>
    <scope>NUCLEOTIDE SEQUENCE [LARGE SCALE GENOMIC DNA]</scope>
    <source>
        <strain evidence="19">ATCC 700379</strain>
    </source>
</reference>